<dbReference type="OrthoDB" id="205784at2157"/>
<evidence type="ECO:0000256" key="1">
    <source>
        <dbReference type="ARBA" id="ARBA00022729"/>
    </source>
</evidence>
<feature type="region of interest" description="Disordered" evidence="2">
    <location>
        <begin position="351"/>
        <end position="413"/>
    </location>
</feature>
<dbReference type="Gene3D" id="2.60.40.1120">
    <property type="entry name" value="Carboxypeptidase-like, regulatory domain"/>
    <property type="match status" value="1"/>
</dbReference>
<dbReference type="Pfam" id="PF13620">
    <property type="entry name" value="CarboxypepD_reg"/>
    <property type="match status" value="1"/>
</dbReference>
<dbReference type="SUPFAM" id="SSF49452">
    <property type="entry name" value="Starch-binding domain-like"/>
    <property type="match status" value="1"/>
</dbReference>
<dbReference type="Proteomes" id="UP000319712">
    <property type="component" value="Unassembled WGS sequence"/>
</dbReference>
<accession>A0A521EK52</accession>
<keyword evidence="4" id="KW-1185">Reference proteome</keyword>
<feature type="compositionally biased region" description="Acidic residues" evidence="2">
    <location>
        <begin position="383"/>
        <end position="410"/>
    </location>
</feature>
<sequence length="436" mass="44611">MNTPRSAVVGGAVLFVALVATGGVAADPVTLTVSVADQDGDAVGGVTVEATWETESDETGTASGTTASNGNVLLDVPEGSSVELDVDDGVYVRNRPLRIANASATDVALGVSRSGTATVTVVDDRNRSQAGARVTVREDGRAVDRGETGSDGVYETARLERGTYDVTVVKPGYLETERSVTVTRNAETTVGIERGTAALDVRTFDDHFDPPVPIETGAIRVSSSVYDGEVSVTEGTASLNVPVNAAYTVAVVRDGYDATPKRIRVGETSVSTNVTARRTPALNVTPANERVLVGETTRVTVRNAYAEPVAGAAVEVDGDAVGETDDRGEIAVPISSAGNRTIVARHEAVASDPVTVEGVEIANGTDTPGSDTGDADGNTSDDGGGETDSADTDVDDSTDTDGDDSTDTDDGIPGFGVVATVLALLVAGAMGRYRGQ</sequence>
<name>A0A521EK52_9EURY</name>
<dbReference type="EMBL" id="FXTD01000011">
    <property type="protein sequence ID" value="SMO84283.1"/>
    <property type="molecule type" value="Genomic_DNA"/>
</dbReference>
<dbReference type="GO" id="GO:0030246">
    <property type="term" value="F:carbohydrate binding"/>
    <property type="evidence" value="ECO:0007669"/>
    <property type="project" value="InterPro"/>
</dbReference>
<dbReference type="GO" id="GO:0005886">
    <property type="term" value="C:plasma membrane"/>
    <property type="evidence" value="ECO:0007669"/>
    <property type="project" value="UniProtKB-SubCell"/>
</dbReference>
<dbReference type="RefSeq" id="WP_142987505.1">
    <property type="nucleotide sequence ID" value="NZ_FXTD01000011.1"/>
</dbReference>
<keyword evidence="1" id="KW-0732">Signal</keyword>
<dbReference type="NCBIfam" id="TIGR04126">
    <property type="entry name" value="PGF_CTERM"/>
    <property type="match status" value="1"/>
</dbReference>
<protein>
    <submittedName>
        <fullName evidence="3">PGF-CTERM protein</fullName>
    </submittedName>
</protein>
<dbReference type="GO" id="GO:0030115">
    <property type="term" value="C:S-layer"/>
    <property type="evidence" value="ECO:0007669"/>
    <property type="project" value="UniProtKB-SubCell"/>
</dbReference>
<evidence type="ECO:0000313" key="4">
    <source>
        <dbReference type="Proteomes" id="UP000319712"/>
    </source>
</evidence>
<evidence type="ECO:0000256" key="2">
    <source>
        <dbReference type="SAM" id="MobiDB-lite"/>
    </source>
</evidence>
<evidence type="ECO:0000313" key="3">
    <source>
        <dbReference type="EMBL" id="SMO84283.1"/>
    </source>
</evidence>
<dbReference type="InterPro" id="IPR013784">
    <property type="entry name" value="Carb-bd-like_fold"/>
</dbReference>
<proteinExistence type="predicted"/>
<gene>
    <name evidence="3" type="ORF">SAMN06264867_11153</name>
</gene>
<organism evidence="3 4">
    <name type="scientific">Halorubrum cibi</name>
    <dbReference type="NCBI Taxonomy" id="413815"/>
    <lineage>
        <taxon>Archaea</taxon>
        <taxon>Methanobacteriati</taxon>
        <taxon>Methanobacteriota</taxon>
        <taxon>Stenosarchaea group</taxon>
        <taxon>Halobacteria</taxon>
        <taxon>Halobacteriales</taxon>
        <taxon>Haloferacaceae</taxon>
        <taxon>Halorubrum</taxon>
    </lineage>
</organism>
<dbReference type="AlphaFoldDB" id="A0A521EK52"/>
<reference evidence="3 4" key="1">
    <citation type="submission" date="2017-05" db="EMBL/GenBank/DDBJ databases">
        <authorList>
            <person name="Varghese N."/>
            <person name="Submissions S."/>
        </authorList>
    </citation>
    <scope>NUCLEOTIDE SEQUENCE [LARGE SCALE GENOMIC DNA]</scope>
    <source>
        <strain evidence="3 4">DSM 19504</strain>
    </source>
</reference>
<dbReference type="InterPro" id="IPR026371">
    <property type="entry name" value="PGF_CTERM"/>
</dbReference>